<protein>
    <submittedName>
        <fullName evidence="1">Uncharacterized protein</fullName>
    </submittedName>
</protein>
<proteinExistence type="predicted"/>
<evidence type="ECO:0000313" key="1">
    <source>
        <dbReference type="EMBL" id="SNY87612.1"/>
    </source>
</evidence>
<reference evidence="1 2" key="1">
    <citation type="submission" date="2017-09" db="EMBL/GenBank/DDBJ databases">
        <authorList>
            <person name="Ehlers B."/>
            <person name="Leendertz F.H."/>
        </authorList>
    </citation>
    <scope>NUCLEOTIDE SEQUENCE [LARGE SCALE GENOMIC DNA]</scope>
    <source>
        <strain evidence="1 2">DSM 45537</strain>
    </source>
</reference>
<evidence type="ECO:0000313" key="2">
    <source>
        <dbReference type="Proteomes" id="UP000219565"/>
    </source>
</evidence>
<dbReference type="OrthoDB" id="4520373at2"/>
<sequence length="252" mass="28151">MSVSEHDRIDQIFVSPEGRLVLAMSEERPYRPENSHVLDEDFRNKINSYIHAARVGHAHRLAHENGVAEVNGIDIVLYSRTHPSPAVLRLIGRVNEELSAEGIGARWESIASEDLGIEVIERALVNESVRLVGSDWKFALMWVTLIGRDGAAGIQVEHRDGSIVNVRASEGLLALLSEHKRAFSDSRLGTWLSGQILTKGDHTYKSQFSNSDVPEWMPQPTADNLRAELDMYPREAGEVPVWVTERIRSAQG</sequence>
<keyword evidence="2" id="KW-1185">Reference proteome</keyword>
<dbReference type="RefSeq" id="WP_143861508.1">
    <property type="nucleotide sequence ID" value="NZ_OBEG01000004.1"/>
</dbReference>
<dbReference type="InterPro" id="IPR046702">
    <property type="entry name" value="DUF6572"/>
</dbReference>
<dbReference type="InterPro" id="IPR036170">
    <property type="entry name" value="YezG-like_sf"/>
</dbReference>
<dbReference type="EMBL" id="OBEG01000004">
    <property type="protein sequence ID" value="SNY87612.1"/>
    <property type="molecule type" value="Genomic_DNA"/>
</dbReference>
<gene>
    <name evidence="1" type="ORF">SAMN04244553_4560</name>
</gene>
<dbReference type="AlphaFoldDB" id="A0A285LRQ7"/>
<dbReference type="Pfam" id="PF20212">
    <property type="entry name" value="DUF6572"/>
    <property type="match status" value="1"/>
</dbReference>
<dbReference type="SUPFAM" id="SSF160424">
    <property type="entry name" value="BH3703-like"/>
    <property type="match status" value="1"/>
</dbReference>
<accession>A0A285LRQ7</accession>
<name>A0A285LRQ7_9NOCA</name>
<organism evidence="1 2">
    <name type="scientific">Nocardia amikacinitolerans</name>
    <dbReference type="NCBI Taxonomy" id="756689"/>
    <lineage>
        <taxon>Bacteria</taxon>
        <taxon>Bacillati</taxon>
        <taxon>Actinomycetota</taxon>
        <taxon>Actinomycetes</taxon>
        <taxon>Mycobacteriales</taxon>
        <taxon>Nocardiaceae</taxon>
        <taxon>Nocardia</taxon>
    </lineage>
</organism>
<dbReference type="Proteomes" id="UP000219565">
    <property type="component" value="Unassembled WGS sequence"/>
</dbReference>